<proteinExistence type="predicted"/>
<dbReference type="AlphaFoldDB" id="A0A2P2NC62"/>
<evidence type="ECO:0000313" key="1">
    <source>
        <dbReference type="EMBL" id="MBX40069.1"/>
    </source>
</evidence>
<reference evidence="1" key="1">
    <citation type="submission" date="2018-02" db="EMBL/GenBank/DDBJ databases">
        <title>Rhizophora mucronata_Transcriptome.</title>
        <authorList>
            <person name="Meera S.P."/>
            <person name="Sreeshan A."/>
            <person name="Augustine A."/>
        </authorList>
    </citation>
    <scope>NUCLEOTIDE SEQUENCE</scope>
    <source>
        <tissue evidence="1">Leaf</tissue>
    </source>
</reference>
<protein>
    <submittedName>
        <fullName evidence="1">Uncharacterized protein</fullName>
    </submittedName>
</protein>
<name>A0A2P2NC62_RHIMU</name>
<accession>A0A2P2NC62</accession>
<organism evidence="1">
    <name type="scientific">Rhizophora mucronata</name>
    <name type="common">Asiatic mangrove</name>
    <dbReference type="NCBI Taxonomy" id="61149"/>
    <lineage>
        <taxon>Eukaryota</taxon>
        <taxon>Viridiplantae</taxon>
        <taxon>Streptophyta</taxon>
        <taxon>Embryophyta</taxon>
        <taxon>Tracheophyta</taxon>
        <taxon>Spermatophyta</taxon>
        <taxon>Magnoliopsida</taxon>
        <taxon>eudicotyledons</taxon>
        <taxon>Gunneridae</taxon>
        <taxon>Pentapetalae</taxon>
        <taxon>rosids</taxon>
        <taxon>fabids</taxon>
        <taxon>Malpighiales</taxon>
        <taxon>Rhizophoraceae</taxon>
        <taxon>Rhizophora</taxon>
    </lineage>
</organism>
<sequence length="31" mass="3607">MTGGMSFAQFIIWHTIVVFLRKKIQQQLTSP</sequence>
<dbReference type="EMBL" id="GGEC01059585">
    <property type="protein sequence ID" value="MBX40069.1"/>
    <property type="molecule type" value="Transcribed_RNA"/>
</dbReference>